<dbReference type="InterPro" id="IPR023213">
    <property type="entry name" value="CAT-like_dom_sf"/>
</dbReference>
<evidence type="ECO:0000256" key="2">
    <source>
        <dbReference type="ARBA" id="ARBA00022679"/>
    </source>
</evidence>
<reference evidence="4" key="1">
    <citation type="journal article" date="2019" name="Nat. Commun.">
        <title>The genome of broomcorn millet.</title>
        <authorList>
            <person name="Zou C."/>
            <person name="Miki D."/>
            <person name="Li D."/>
            <person name="Tang Q."/>
            <person name="Xiao L."/>
            <person name="Rajput S."/>
            <person name="Deng P."/>
            <person name="Jia W."/>
            <person name="Huang R."/>
            <person name="Zhang M."/>
            <person name="Sun Y."/>
            <person name="Hu J."/>
            <person name="Fu X."/>
            <person name="Schnable P.S."/>
            <person name="Li F."/>
            <person name="Zhang H."/>
            <person name="Feng B."/>
            <person name="Zhu X."/>
            <person name="Liu R."/>
            <person name="Schnable J.C."/>
            <person name="Zhu J.-K."/>
            <person name="Zhang H."/>
        </authorList>
    </citation>
    <scope>NUCLEOTIDE SEQUENCE [LARGE SCALE GENOMIC DNA]</scope>
</reference>
<protein>
    <submittedName>
        <fullName evidence="3">Benzyl alcohol O-benzoyltransferase-like</fullName>
    </submittedName>
</protein>
<dbReference type="Pfam" id="PF02458">
    <property type="entry name" value="Transferase"/>
    <property type="match status" value="1"/>
</dbReference>
<dbReference type="PANTHER" id="PTHR31147">
    <property type="entry name" value="ACYL TRANSFERASE 4"/>
    <property type="match status" value="1"/>
</dbReference>
<dbReference type="AlphaFoldDB" id="A0A3L6REI2"/>
<name>A0A3L6REI2_PANMI</name>
<evidence type="ECO:0000313" key="3">
    <source>
        <dbReference type="EMBL" id="RLN00651.1"/>
    </source>
</evidence>
<gene>
    <name evidence="3" type="ORF">C2845_PM06G07590</name>
</gene>
<dbReference type="STRING" id="4540.A0A3L6REI2"/>
<dbReference type="GO" id="GO:0016747">
    <property type="term" value="F:acyltransferase activity, transferring groups other than amino-acyl groups"/>
    <property type="evidence" value="ECO:0007669"/>
    <property type="project" value="UniProtKB-ARBA"/>
</dbReference>
<accession>A0A3L6REI2</accession>
<proteinExistence type="inferred from homology"/>
<dbReference type="Gene3D" id="3.30.559.10">
    <property type="entry name" value="Chloramphenicol acetyltransferase-like domain"/>
    <property type="match status" value="2"/>
</dbReference>
<keyword evidence="2" id="KW-0808">Transferase</keyword>
<evidence type="ECO:0000313" key="4">
    <source>
        <dbReference type="Proteomes" id="UP000275267"/>
    </source>
</evidence>
<comment type="similarity">
    <text evidence="1">Belongs to the plant acyltransferase family.</text>
</comment>
<keyword evidence="4" id="KW-1185">Reference proteome</keyword>
<dbReference type="EMBL" id="PQIB02000009">
    <property type="protein sequence ID" value="RLN00651.1"/>
    <property type="molecule type" value="Genomic_DNA"/>
</dbReference>
<dbReference type="InterPro" id="IPR050898">
    <property type="entry name" value="Plant_acyltransferase"/>
</dbReference>
<organism evidence="3 4">
    <name type="scientific">Panicum miliaceum</name>
    <name type="common">Proso millet</name>
    <name type="synonym">Broomcorn millet</name>
    <dbReference type="NCBI Taxonomy" id="4540"/>
    <lineage>
        <taxon>Eukaryota</taxon>
        <taxon>Viridiplantae</taxon>
        <taxon>Streptophyta</taxon>
        <taxon>Embryophyta</taxon>
        <taxon>Tracheophyta</taxon>
        <taxon>Spermatophyta</taxon>
        <taxon>Magnoliopsida</taxon>
        <taxon>Liliopsida</taxon>
        <taxon>Poales</taxon>
        <taxon>Poaceae</taxon>
        <taxon>PACMAD clade</taxon>
        <taxon>Panicoideae</taxon>
        <taxon>Panicodae</taxon>
        <taxon>Paniceae</taxon>
        <taxon>Panicinae</taxon>
        <taxon>Panicum</taxon>
        <taxon>Panicum sect. Panicum</taxon>
    </lineage>
</organism>
<sequence length="286" mass="30706">MRPELSEAEHVTRLLCGGFVLALRLNHTICDAIGIIQFLSAVAELSRGFPAPTVAPSWSHELLEARNPPRPTFPHHEFDAVPPPAPPPGDMVTRTFTFGPSGVYAIKKGLPPKLRDTATTFEVLAAALWRARTAALELPPDEDVRLLGLPAGYYGNACVPTGGLVTAGALLAGSLGDTVELVREAKAAVTAEYVRSTADLLVLRARPYVAMSNMFLVSDNRRTGFHRVDFGWGVPVFGGPSTAMWGGSFILAVRNADGENAAALPIMLPRPAMDRFASEVERLLKD</sequence>
<dbReference type="PANTHER" id="PTHR31147:SF66">
    <property type="entry name" value="OS05G0315700 PROTEIN"/>
    <property type="match status" value="1"/>
</dbReference>
<comment type="caution">
    <text evidence="3">The sequence shown here is derived from an EMBL/GenBank/DDBJ whole genome shotgun (WGS) entry which is preliminary data.</text>
</comment>
<dbReference type="Proteomes" id="UP000275267">
    <property type="component" value="Unassembled WGS sequence"/>
</dbReference>
<evidence type="ECO:0000256" key="1">
    <source>
        <dbReference type="ARBA" id="ARBA00009861"/>
    </source>
</evidence>
<dbReference type="OrthoDB" id="1483986at2759"/>